<dbReference type="InterPro" id="IPR002059">
    <property type="entry name" value="CSP_DNA-bd"/>
</dbReference>
<feature type="region of interest" description="Disordered" evidence="6">
    <location>
        <begin position="181"/>
        <end position="219"/>
    </location>
</feature>
<feature type="compositionally biased region" description="Polar residues" evidence="6">
    <location>
        <begin position="192"/>
        <end position="205"/>
    </location>
</feature>
<dbReference type="RefSeq" id="XP_040574751.1">
    <property type="nucleotide sequence ID" value="XM_040718817.2"/>
</dbReference>
<dbReference type="GO" id="GO:0003723">
    <property type="term" value="F:RNA binding"/>
    <property type="evidence" value="ECO:0007669"/>
    <property type="project" value="UniProtKB-KW"/>
</dbReference>
<keyword evidence="4" id="KW-0694">RNA-binding</keyword>
<dbReference type="PROSITE" id="PS51938">
    <property type="entry name" value="SUZ_C"/>
    <property type="match status" value="1"/>
</dbReference>
<dbReference type="CTD" id="38963"/>
<name>A0A0K2T761_LEPSM</name>
<dbReference type="InterPro" id="IPR056400">
    <property type="entry name" value="CSDE1"/>
</dbReference>
<evidence type="ECO:0000259" key="8">
    <source>
        <dbReference type="PROSITE" id="PS51938"/>
    </source>
</evidence>
<feature type="domain" description="CSD" evidence="7">
    <location>
        <begin position="784"/>
        <end position="848"/>
    </location>
</feature>
<feature type="domain" description="CSD" evidence="7">
    <location>
        <begin position="603"/>
        <end position="666"/>
    </location>
</feature>
<evidence type="ECO:0000256" key="4">
    <source>
        <dbReference type="ARBA" id="ARBA00022884"/>
    </source>
</evidence>
<comment type="subcellular location">
    <subcellularLocation>
        <location evidence="1">Cytoplasm</location>
    </subcellularLocation>
</comment>
<protein>
    <submittedName>
        <fullName evidence="9">AGAP004937PAlike [Tribolium castaneum]</fullName>
    </submittedName>
</protein>
<dbReference type="Pfam" id="PF23456">
    <property type="entry name" value="CSDE1"/>
    <property type="match status" value="2"/>
</dbReference>
<feature type="region of interest" description="Disordered" evidence="6">
    <location>
        <begin position="28"/>
        <end position="56"/>
    </location>
</feature>
<dbReference type="EMBL" id="HACA01003940">
    <property type="protein sequence ID" value="CDW21301.1"/>
    <property type="molecule type" value="Transcribed_RNA"/>
</dbReference>
<feature type="domain" description="SUZ-C" evidence="8">
    <location>
        <begin position="1008"/>
        <end position="1051"/>
    </location>
</feature>
<evidence type="ECO:0000259" key="7">
    <source>
        <dbReference type="PROSITE" id="PS51857"/>
    </source>
</evidence>
<feature type="compositionally biased region" description="Low complexity" evidence="6">
    <location>
        <begin position="28"/>
        <end position="43"/>
    </location>
</feature>
<keyword evidence="2" id="KW-0963">Cytoplasm</keyword>
<dbReference type="KEGG" id="lsm:121123690"/>
<dbReference type="InterPro" id="IPR024642">
    <property type="entry name" value="SUZ-C"/>
</dbReference>
<dbReference type="CDD" id="cd04458">
    <property type="entry name" value="CSP_CDS"/>
    <property type="match status" value="3"/>
</dbReference>
<dbReference type="GeneID" id="121123690"/>
<evidence type="ECO:0000256" key="1">
    <source>
        <dbReference type="ARBA" id="ARBA00004496"/>
    </source>
</evidence>
<dbReference type="InterPro" id="IPR012340">
    <property type="entry name" value="NA-bd_OB-fold"/>
</dbReference>
<organism evidence="9">
    <name type="scientific">Lepeophtheirus salmonis</name>
    <name type="common">Salmon louse</name>
    <name type="synonym">Caligus salmonis</name>
    <dbReference type="NCBI Taxonomy" id="72036"/>
    <lineage>
        <taxon>Eukaryota</taxon>
        <taxon>Metazoa</taxon>
        <taxon>Ecdysozoa</taxon>
        <taxon>Arthropoda</taxon>
        <taxon>Crustacea</taxon>
        <taxon>Multicrustacea</taxon>
        <taxon>Hexanauplia</taxon>
        <taxon>Copepoda</taxon>
        <taxon>Siphonostomatoida</taxon>
        <taxon>Caligidae</taxon>
        <taxon>Lepeophtheirus</taxon>
    </lineage>
</organism>
<dbReference type="PANTHER" id="PTHR12913">
    <property type="entry name" value="UNR PROTEIN N-RAS UPSTREAM GENE PROTEIN"/>
    <property type="match status" value="1"/>
</dbReference>
<evidence type="ECO:0000256" key="2">
    <source>
        <dbReference type="ARBA" id="ARBA00022490"/>
    </source>
</evidence>
<dbReference type="SUPFAM" id="SSF50249">
    <property type="entry name" value="Nucleic acid-binding proteins"/>
    <property type="match status" value="5"/>
</dbReference>
<dbReference type="InterPro" id="IPR011129">
    <property type="entry name" value="CSD"/>
</dbReference>
<feature type="domain" description="CSD" evidence="7">
    <location>
        <begin position="939"/>
        <end position="1003"/>
    </location>
</feature>
<feature type="region of interest" description="Disordered" evidence="6">
    <location>
        <begin position="247"/>
        <end position="278"/>
    </location>
</feature>
<feature type="compositionally biased region" description="Polar residues" evidence="6">
    <location>
        <begin position="45"/>
        <end position="56"/>
    </location>
</feature>
<evidence type="ECO:0000256" key="3">
    <source>
        <dbReference type="ARBA" id="ARBA00022737"/>
    </source>
</evidence>
<keyword evidence="3" id="KW-0677">Repeat</keyword>
<dbReference type="Pfam" id="PF00313">
    <property type="entry name" value="CSD"/>
    <property type="match status" value="5"/>
</dbReference>
<dbReference type="PROSITE" id="PS51857">
    <property type="entry name" value="CSD_2"/>
    <property type="match status" value="5"/>
</dbReference>
<accession>A0A0K2T761</accession>
<feature type="domain" description="CSD" evidence="7">
    <location>
        <begin position="436"/>
        <end position="496"/>
    </location>
</feature>
<dbReference type="OrthoDB" id="74319at2759"/>
<dbReference type="Pfam" id="PF12901">
    <property type="entry name" value="SUZ-C"/>
    <property type="match status" value="1"/>
</dbReference>
<dbReference type="AlphaFoldDB" id="A0A0K2T761"/>
<dbReference type="Gene3D" id="2.40.50.140">
    <property type="entry name" value="Nucleic acid-binding proteins"/>
    <property type="match status" value="6"/>
</dbReference>
<comment type="similarity">
    <text evidence="5">Belongs to the UNR family.</text>
</comment>
<dbReference type="SMART" id="SM00357">
    <property type="entry name" value="CSP"/>
    <property type="match status" value="5"/>
</dbReference>
<proteinExistence type="inferred from homology"/>
<evidence type="ECO:0000256" key="5">
    <source>
        <dbReference type="ARBA" id="ARBA00044751"/>
    </source>
</evidence>
<dbReference type="PANTHER" id="PTHR12913:SF1">
    <property type="entry name" value="COLD SHOCK DOMAIN-CONTAINING PROTEIN E1"/>
    <property type="match status" value="1"/>
</dbReference>
<feature type="domain" description="CSD" evidence="7">
    <location>
        <begin position="280"/>
        <end position="344"/>
    </location>
</feature>
<evidence type="ECO:0000256" key="6">
    <source>
        <dbReference type="SAM" id="MobiDB-lite"/>
    </source>
</evidence>
<dbReference type="GO" id="GO:0005737">
    <property type="term" value="C:cytoplasm"/>
    <property type="evidence" value="ECO:0007669"/>
    <property type="project" value="UniProtKB-SubCell"/>
</dbReference>
<dbReference type="PROSITE" id="PS00352">
    <property type="entry name" value="CSD_1"/>
    <property type="match status" value="2"/>
</dbReference>
<sequence>MSNLSSQWRPLLPTHDCGSSNGGSTGFFNNSSISSLQNQQRRSVISKNSQNTFQNVMPPQPNNFGLNKMSLDYNNAPPVRERGTSPNNFNFSSSRDFLSSGSNRMMNRIAPSANIFGYNNEPSPSSNQQFDYNISNQRSSTASFDRSISLQDHSHTMVNGFGRQLSSSGVGVGNNSFDFRGSTSNGFGGSRSPPSTFSSDNQQRGSPMKIGTWNSVSPSSNASSSFPQVSTFEIGTFNSNGLNADYNNSSSSSSSTNNRSSVTNGGVAQSNGAQSGAGARETGIIEKLLHSYGFIQCCDRQARLFFHFSQFEGNIEHLKNGDPVEFEMTYDRRTGKPIASCVSKIAPEVVMSEERVIGTVTTEARIDSETGNPTQGRISYENRGECFFLPFTMSDVEGNVTVASGDKVSFQMATMQRSGNLVARTIRLENPAAPVKYQGVVNSIKESFGFIERADVVKEIFFHFSESGHEDIDLGDDVEFTIQTRNNKEVACNITKLESGTVIFEDVGTEYFKGQVLKPLDRNVGGDVSPRDVDPLPGRVKYRGTDRSEIEVPFGEKDQLGDFTLRHGDWVKFLIAIDRRDKLRRATKIELLDESFEVSDERREQGVIESLKNGFGFLTCVDRDAKIFFHFSECLDVNKVLAVGDECEFTVTPDPDTRFVATRIKHLIKESIKFEVIIHKNVFGEVQVPPTQPLDTSDAKEGNGRIVYELNSTMLEIPLRPKDFNFRKLQLTKGDFVVFDINQLKSTKETNAVNVRLIKDTNEAESTSSTTSLSSSDSETNFKMKQGYVAALKDGFGFIETLERDKEIFFHFSNVEGKADKLEVGTEVEYRLSGSSKDKKISAEKLRVLSKGSIPPLNSSKEILNGKVIRTLRSVNPDQDCYAGLIQVRSEEGIVMGEYEYGIVSLVNKKELLQIHDPVKFRISECKNLALNVEATREKLRATVEAVKGQFGFLSHEVDQGKKLFFHMSEVEAGSFLQQGDEVEFVVVTSKRTGKNSACCVKKVGMSKRPDRLLSRLKSLNLVDKDIGGLKVHIIRQPKVPDGTKGFKSRSTVAAMALLEKMDSKTDI</sequence>
<evidence type="ECO:0000313" key="9">
    <source>
        <dbReference type="EMBL" id="CDW21301.1"/>
    </source>
</evidence>
<dbReference type="InterPro" id="IPR019844">
    <property type="entry name" value="CSD_CS"/>
</dbReference>
<reference evidence="9" key="1">
    <citation type="submission" date="2014-05" db="EMBL/GenBank/DDBJ databases">
        <authorList>
            <person name="Chronopoulou M."/>
        </authorList>
    </citation>
    <scope>NUCLEOTIDE SEQUENCE</scope>
    <source>
        <tissue evidence="9">Whole organism</tissue>
    </source>
</reference>